<dbReference type="Proteomes" id="UP001197093">
    <property type="component" value="Unassembled WGS sequence"/>
</dbReference>
<evidence type="ECO:0000256" key="2">
    <source>
        <dbReference type="ARBA" id="ARBA00011085"/>
    </source>
</evidence>
<keyword evidence="8" id="KW-0675">Receptor</keyword>
<evidence type="ECO:0000256" key="3">
    <source>
        <dbReference type="ARBA" id="ARBA00022507"/>
    </source>
</evidence>
<keyword evidence="4 11" id="KW-0812">Transmembrane</keyword>
<dbReference type="Gene3D" id="1.20.1070.10">
    <property type="entry name" value="Rhodopsin 7-helix transmembrane proteins"/>
    <property type="match status" value="1"/>
</dbReference>
<keyword evidence="3" id="KW-0589">Pheromone response</keyword>
<evidence type="ECO:0000256" key="8">
    <source>
        <dbReference type="ARBA" id="ARBA00023170"/>
    </source>
</evidence>
<evidence type="ECO:0000256" key="6">
    <source>
        <dbReference type="ARBA" id="ARBA00023040"/>
    </source>
</evidence>
<evidence type="ECO:0000313" key="13">
    <source>
        <dbReference type="Proteomes" id="UP001197093"/>
    </source>
</evidence>
<evidence type="ECO:0008006" key="14">
    <source>
        <dbReference type="Google" id="ProtNLM"/>
    </source>
</evidence>
<dbReference type="GO" id="GO:0000750">
    <property type="term" value="P:pheromone-dependent signal transduction involved in conjugation with cellular fusion"/>
    <property type="evidence" value="ECO:0007669"/>
    <property type="project" value="TreeGrafter"/>
</dbReference>
<feature type="transmembrane region" description="Helical" evidence="11">
    <location>
        <begin position="72"/>
        <end position="93"/>
    </location>
</feature>
<feature type="compositionally biased region" description="Pro residues" evidence="10">
    <location>
        <begin position="516"/>
        <end position="537"/>
    </location>
</feature>
<feature type="transmembrane region" description="Helical" evidence="11">
    <location>
        <begin position="113"/>
        <end position="134"/>
    </location>
</feature>
<evidence type="ECO:0000256" key="5">
    <source>
        <dbReference type="ARBA" id="ARBA00022989"/>
    </source>
</evidence>
<proteinExistence type="inferred from homology"/>
<keyword evidence="6" id="KW-0297">G-protein coupled receptor</keyword>
<protein>
    <recommendedName>
        <fullName evidence="14">Pheromone receptor</fullName>
    </recommendedName>
</protein>
<accession>A0AAD4F0K2</accession>
<evidence type="ECO:0000256" key="7">
    <source>
        <dbReference type="ARBA" id="ARBA00023136"/>
    </source>
</evidence>
<keyword evidence="9" id="KW-0807">Transducer</keyword>
<feature type="transmembrane region" description="Helical" evidence="11">
    <location>
        <begin position="155"/>
        <end position="176"/>
    </location>
</feature>
<feature type="transmembrane region" description="Helical" evidence="11">
    <location>
        <begin position="196"/>
        <end position="222"/>
    </location>
</feature>
<feature type="transmembrane region" description="Helical" evidence="11">
    <location>
        <begin position="253"/>
        <end position="277"/>
    </location>
</feature>
<comment type="similarity">
    <text evidence="2">Belongs to the G-protein coupled receptor 4 family.</text>
</comment>
<feature type="transmembrane region" description="Helical" evidence="11">
    <location>
        <begin position="43"/>
        <end position="65"/>
    </location>
</feature>
<evidence type="ECO:0000256" key="10">
    <source>
        <dbReference type="SAM" id="MobiDB-lite"/>
    </source>
</evidence>
<comment type="caution">
    <text evidence="12">The sequence shown here is derived from an EMBL/GenBank/DDBJ whole genome shotgun (WGS) entry which is preliminary data.</text>
</comment>
<organism evidence="12 13">
    <name type="scientific">Staphylotrichum longicolle</name>
    <dbReference type="NCBI Taxonomy" id="669026"/>
    <lineage>
        <taxon>Eukaryota</taxon>
        <taxon>Fungi</taxon>
        <taxon>Dikarya</taxon>
        <taxon>Ascomycota</taxon>
        <taxon>Pezizomycotina</taxon>
        <taxon>Sordariomycetes</taxon>
        <taxon>Sordariomycetidae</taxon>
        <taxon>Sordariales</taxon>
        <taxon>Chaetomiaceae</taxon>
        <taxon>Staphylotrichum</taxon>
    </lineage>
</organism>
<feature type="compositionally biased region" description="Low complexity" evidence="10">
    <location>
        <begin position="544"/>
        <end position="558"/>
    </location>
</feature>
<name>A0AAD4F0K2_9PEZI</name>
<sequence>MNSTNSSRPFNKWDLPGVPWLTTPEDRLGRGPPYTSTALQVNLFFRVFLGIVSLFVTWVPARLLWRNGEFGGTVFCVMLLILNFMTVVNALIWRNDNVETWWKGDAWCDFQAYTFFALHSAFNISLFEIMRGLASKVALNRAVTPTRSERRRQRIVSALVIFTVPVLQVVLTYFATFGRYNVSTLVGCSAMYYPGWIYLVFYIIPTPVFAVAAAIMAFVTFYRYRKIDRVTRDVSRSQDGIAAARQDRVRKKLYFMTLACIVLVLPLVMILLFVNIVDGAPWSLPYDFEALHFGPDPYNIYFISFTTSDLMSFSALAIAFIGELAGIAVFIPFGTTPEALNMYREMLLTVGLGYVFPKLKEEYVPRPKRSSRFSWGSLIHPLRGKSLLGSNSTTSTRKDSLLPTAEQVSVASRADRARSCSMTQPQPKDFTMSGTEPISHPEKTAAATTSTPTNPWPDLDTADIDTATAQITSSPPPPAARNPFTLLPTPFARPPPRFPALRSLTKRPRHQQQQPTPLPTTTPPPRPSQPPRPPPSEAAPTLNQQQHQTTTTTSSKQHAVPAPWTRPTPTASTTPIPYEPTPRNPTIGVDTRVWADANDDNHNPQKSPIPGRPSSGAGQWDSDLEAGTATSGGGGCGGVRVETSIARRSMDLDGDGEGQGETGNGPRVRVARFSSAAS</sequence>
<evidence type="ECO:0000256" key="11">
    <source>
        <dbReference type="SAM" id="Phobius"/>
    </source>
</evidence>
<evidence type="ECO:0000313" key="12">
    <source>
        <dbReference type="EMBL" id="KAG7290495.1"/>
    </source>
</evidence>
<keyword evidence="7 11" id="KW-0472">Membrane</keyword>
<dbReference type="PANTHER" id="PTHR28097:SF1">
    <property type="entry name" value="PHEROMONE A FACTOR RECEPTOR"/>
    <property type="match status" value="1"/>
</dbReference>
<evidence type="ECO:0000256" key="9">
    <source>
        <dbReference type="ARBA" id="ARBA00023224"/>
    </source>
</evidence>
<evidence type="ECO:0000256" key="1">
    <source>
        <dbReference type="ARBA" id="ARBA00004141"/>
    </source>
</evidence>
<dbReference type="EMBL" id="JAHCVI010000001">
    <property type="protein sequence ID" value="KAG7290495.1"/>
    <property type="molecule type" value="Genomic_DNA"/>
</dbReference>
<dbReference type="CDD" id="cd14966">
    <property type="entry name" value="7tmD_STE3"/>
    <property type="match status" value="1"/>
</dbReference>
<feature type="transmembrane region" description="Helical" evidence="11">
    <location>
        <begin position="310"/>
        <end position="334"/>
    </location>
</feature>
<feature type="region of interest" description="Disordered" evidence="10">
    <location>
        <begin position="389"/>
        <end position="678"/>
    </location>
</feature>
<feature type="compositionally biased region" description="Polar residues" evidence="10">
    <location>
        <begin position="420"/>
        <end position="436"/>
    </location>
</feature>
<dbReference type="GO" id="GO:0005886">
    <property type="term" value="C:plasma membrane"/>
    <property type="evidence" value="ECO:0007669"/>
    <property type="project" value="TreeGrafter"/>
</dbReference>
<dbReference type="InterPro" id="IPR001499">
    <property type="entry name" value="GPCR_STE3"/>
</dbReference>
<reference evidence="12" key="1">
    <citation type="submission" date="2023-02" db="EMBL/GenBank/DDBJ databases">
        <authorList>
            <person name="Palmer J.M."/>
        </authorList>
    </citation>
    <scope>NUCLEOTIDE SEQUENCE</scope>
    <source>
        <strain evidence="12">FW57</strain>
    </source>
</reference>
<keyword evidence="5 11" id="KW-1133">Transmembrane helix</keyword>
<dbReference type="Pfam" id="PF02076">
    <property type="entry name" value="STE3"/>
    <property type="match status" value="1"/>
</dbReference>
<gene>
    <name evidence="12" type="ORF">NEMBOFW57_000497</name>
</gene>
<comment type="subcellular location">
    <subcellularLocation>
        <location evidence="1">Membrane</location>
        <topology evidence="1">Multi-pass membrane protein</topology>
    </subcellularLocation>
</comment>
<dbReference type="PANTHER" id="PTHR28097">
    <property type="entry name" value="PHEROMONE A FACTOR RECEPTOR"/>
    <property type="match status" value="1"/>
</dbReference>
<dbReference type="AlphaFoldDB" id="A0AAD4F0K2"/>
<dbReference type="GO" id="GO:0004932">
    <property type="term" value="F:mating-type factor pheromone receptor activity"/>
    <property type="evidence" value="ECO:0007669"/>
    <property type="project" value="InterPro"/>
</dbReference>
<feature type="compositionally biased region" description="Low complexity" evidence="10">
    <location>
        <begin position="444"/>
        <end position="453"/>
    </location>
</feature>
<keyword evidence="13" id="KW-1185">Reference proteome</keyword>
<evidence type="ECO:0000256" key="4">
    <source>
        <dbReference type="ARBA" id="ARBA00022692"/>
    </source>
</evidence>